<dbReference type="GO" id="GO:0005737">
    <property type="term" value="C:cytoplasm"/>
    <property type="evidence" value="ECO:0007669"/>
    <property type="project" value="UniProtKB-SubCell"/>
</dbReference>
<reference evidence="10 11" key="1">
    <citation type="journal article" date="2019" name="Nat. Microbiol.">
        <title>Mediterranean grassland soil C-N compound turnover is dependent on rainfall and depth, and is mediated by genomically divergent microorganisms.</title>
        <authorList>
            <person name="Diamond S."/>
            <person name="Andeer P.F."/>
            <person name="Li Z."/>
            <person name="Crits-Christoph A."/>
            <person name="Burstein D."/>
            <person name="Anantharaman K."/>
            <person name="Lane K.R."/>
            <person name="Thomas B.C."/>
            <person name="Pan C."/>
            <person name="Northen T.R."/>
            <person name="Banfield J.F."/>
        </authorList>
    </citation>
    <scope>NUCLEOTIDE SEQUENCE [LARGE SCALE GENOMIC DNA]</scope>
    <source>
        <strain evidence="10">NP_1</strain>
    </source>
</reference>
<dbReference type="PANTHER" id="PTHR43033:SF1">
    <property type="entry name" value="TRNA(ILE)-LYSIDINE SYNTHASE-RELATED"/>
    <property type="match status" value="1"/>
</dbReference>
<accession>A0A537LLC8</accession>
<organism evidence="10 11">
    <name type="scientific">Candidatus Segetimicrobium genomatis</name>
    <dbReference type="NCBI Taxonomy" id="2569760"/>
    <lineage>
        <taxon>Bacteria</taxon>
        <taxon>Bacillati</taxon>
        <taxon>Candidatus Sysuimicrobiota</taxon>
        <taxon>Candidatus Sysuimicrobiia</taxon>
        <taxon>Candidatus Sysuimicrobiales</taxon>
        <taxon>Candidatus Segetimicrobiaceae</taxon>
        <taxon>Candidatus Segetimicrobium</taxon>
    </lineage>
</organism>
<evidence type="ECO:0000256" key="5">
    <source>
        <dbReference type="ARBA" id="ARBA00022741"/>
    </source>
</evidence>
<dbReference type="SUPFAM" id="SSF56037">
    <property type="entry name" value="PheT/TilS domain"/>
    <property type="match status" value="1"/>
</dbReference>
<dbReference type="Pfam" id="PF11734">
    <property type="entry name" value="TilS_C"/>
    <property type="match status" value="1"/>
</dbReference>
<dbReference type="HAMAP" id="MF_01161">
    <property type="entry name" value="tRNA_Ile_lys_synt"/>
    <property type="match status" value="1"/>
</dbReference>
<dbReference type="Gene3D" id="3.40.50.620">
    <property type="entry name" value="HUPs"/>
    <property type="match status" value="1"/>
</dbReference>
<comment type="similarity">
    <text evidence="8">Belongs to the tRNA(Ile)-lysidine synthase family.</text>
</comment>
<proteinExistence type="inferred from homology"/>
<evidence type="ECO:0000256" key="6">
    <source>
        <dbReference type="ARBA" id="ARBA00022840"/>
    </source>
</evidence>
<dbReference type="CDD" id="cd01992">
    <property type="entry name" value="TilS_N"/>
    <property type="match status" value="1"/>
</dbReference>
<protein>
    <recommendedName>
        <fullName evidence="8">tRNA(Ile)-lysidine synthase</fullName>
        <ecNumber evidence="8">6.3.4.19</ecNumber>
    </recommendedName>
    <alternativeName>
        <fullName evidence="8">tRNA(Ile)-2-lysyl-cytidine synthase</fullName>
    </alternativeName>
    <alternativeName>
        <fullName evidence="8">tRNA(Ile)-lysidine synthetase</fullName>
    </alternativeName>
</protein>
<dbReference type="Proteomes" id="UP000315217">
    <property type="component" value="Unassembled WGS sequence"/>
</dbReference>
<gene>
    <name evidence="8 10" type="primary">tilS</name>
    <name evidence="10" type="ORF">E6G98_11215</name>
</gene>
<evidence type="ECO:0000313" key="11">
    <source>
        <dbReference type="Proteomes" id="UP000315217"/>
    </source>
</evidence>
<comment type="caution">
    <text evidence="10">The sequence shown here is derived from an EMBL/GenBank/DDBJ whole genome shotgun (WGS) entry which is preliminary data.</text>
</comment>
<dbReference type="NCBIfam" id="TIGR02432">
    <property type="entry name" value="lysidine_TilS_N"/>
    <property type="match status" value="1"/>
</dbReference>
<evidence type="ECO:0000256" key="2">
    <source>
        <dbReference type="ARBA" id="ARBA00022490"/>
    </source>
</evidence>
<dbReference type="GO" id="GO:0032267">
    <property type="term" value="F:tRNA(Ile)-lysidine synthase activity"/>
    <property type="evidence" value="ECO:0007669"/>
    <property type="project" value="UniProtKB-EC"/>
</dbReference>
<dbReference type="SUPFAM" id="SSF52402">
    <property type="entry name" value="Adenine nucleotide alpha hydrolases-like"/>
    <property type="match status" value="1"/>
</dbReference>
<dbReference type="PANTHER" id="PTHR43033">
    <property type="entry name" value="TRNA(ILE)-LYSIDINE SYNTHASE-RELATED"/>
    <property type="match status" value="1"/>
</dbReference>
<dbReference type="Pfam" id="PF01171">
    <property type="entry name" value="ATP_bind_3"/>
    <property type="match status" value="1"/>
</dbReference>
<comment type="catalytic activity">
    <reaction evidence="7 8">
        <text>cytidine(34) in tRNA(Ile2) + L-lysine + ATP = lysidine(34) in tRNA(Ile2) + AMP + diphosphate + H(+)</text>
        <dbReference type="Rhea" id="RHEA:43744"/>
        <dbReference type="Rhea" id="RHEA-COMP:10625"/>
        <dbReference type="Rhea" id="RHEA-COMP:10670"/>
        <dbReference type="ChEBI" id="CHEBI:15378"/>
        <dbReference type="ChEBI" id="CHEBI:30616"/>
        <dbReference type="ChEBI" id="CHEBI:32551"/>
        <dbReference type="ChEBI" id="CHEBI:33019"/>
        <dbReference type="ChEBI" id="CHEBI:82748"/>
        <dbReference type="ChEBI" id="CHEBI:83665"/>
        <dbReference type="ChEBI" id="CHEBI:456215"/>
        <dbReference type="EC" id="6.3.4.19"/>
    </reaction>
</comment>
<dbReference type="EMBL" id="VBAI01000178">
    <property type="protein sequence ID" value="TMJ08818.1"/>
    <property type="molecule type" value="Genomic_DNA"/>
</dbReference>
<sequence>MTRTGEGRRASPFLFAMSDLHEKVRHTIKKFDLLRAGDTVVVAVSGGADSVALLHLLRGLQDEYALALHIAHLNHRLRPEAGADAEFVRQMAVNLGIPVTVEEVDVAARAAQEKRSLEDAGRQARYEFFARVAASVRASRVATAHTQDDQVETVAMRFLRGTAWEMLAGIPASRRLGAANVVRPLLETPRAELLGYLRRQEIAWRDDVTNRDQRFLRNWVRLTWLPALEARHPQSRSLLLEMGTLARDADRLLAETAAAVLAQAHREGRTIQFALDALRELPPEVRQRVLRLAASQVCGTEVTPHDVIAVRVDDVVTAHVGQEIRLRDCVVRRGYQTVEVSVHAPAAEGAYVLPVPGAVDAGDFGVTISAEVVDRASLPPMVRGGVEEVYLDASVVGSKLAIRSWRPGDKIAPLGLGGTKKVHDIFVDGKIPRWERSRIPLVTGGDGRILWVVGAAIADAAKVTTASTQVVWLRAKGLPEAGRIGGAMAAGVHQDSRRFQS</sequence>
<keyword evidence="5 8" id="KW-0547">Nucleotide-binding</keyword>
<feature type="binding site" evidence="8">
    <location>
        <begin position="45"/>
        <end position="50"/>
    </location>
    <ligand>
        <name>ATP</name>
        <dbReference type="ChEBI" id="CHEBI:30616"/>
    </ligand>
</feature>
<dbReference type="Pfam" id="PF09179">
    <property type="entry name" value="TilS"/>
    <property type="match status" value="1"/>
</dbReference>
<dbReference type="AlphaFoldDB" id="A0A537LLC8"/>
<dbReference type="NCBIfam" id="TIGR02433">
    <property type="entry name" value="lysidine_TilS_C"/>
    <property type="match status" value="1"/>
</dbReference>
<keyword evidence="3 8" id="KW-0436">Ligase</keyword>
<keyword evidence="4 8" id="KW-0819">tRNA processing</keyword>
<evidence type="ECO:0000256" key="8">
    <source>
        <dbReference type="HAMAP-Rule" id="MF_01161"/>
    </source>
</evidence>
<evidence type="ECO:0000259" key="9">
    <source>
        <dbReference type="SMART" id="SM00977"/>
    </source>
</evidence>
<dbReference type="EC" id="6.3.4.19" evidence="8"/>
<dbReference type="InterPro" id="IPR015262">
    <property type="entry name" value="tRNA_Ile_lys_synt_subst-bd"/>
</dbReference>
<dbReference type="InterPro" id="IPR014729">
    <property type="entry name" value="Rossmann-like_a/b/a_fold"/>
</dbReference>
<dbReference type="InterPro" id="IPR012796">
    <property type="entry name" value="Lysidine-tRNA-synth_C"/>
</dbReference>
<dbReference type="InterPro" id="IPR012094">
    <property type="entry name" value="tRNA_Ile_lys_synt"/>
</dbReference>
<evidence type="ECO:0000256" key="4">
    <source>
        <dbReference type="ARBA" id="ARBA00022694"/>
    </source>
</evidence>
<dbReference type="InterPro" id="IPR012795">
    <property type="entry name" value="tRNA_Ile_lys_synt_N"/>
</dbReference>
<dbReference type="GO" id="GO:0006400">
    <property type="term" value="P:tRNA modification"/>
    <property type="evidence" value="ECO:0007669"/>
    <property type="project" value="UniProtKB-UniRule"/>
</dbReference>
<evidence type="ECO:0000313" key="10">
    <source>
        <dbReference type="EMBL" id="TMJ08818.1"/>
    </source>
</evidence>
<comment type="domain">
    <text evidence="8">The N-terminal region contains the highly conserved SGGXDS motif, predicted to be a P-loop motif involved in ATP binding.</text>
</comment>
<dbReference type="InterPro" id="IPR011063">
    <property type="entry name" value="TilS/TtcA_N"/>
</dbReference>
<feature type="domain" description="Lysidine-tRNA(Ile) synthetase C-terminal" evidence="9">
    <location>
        <begin position="400"/>
        <end position="472"/>
    </location>
</feature>
<comment type="subcellular location">
    <subcellularLocation>
        <location evidence="1 8">Cytoplasm</location>
    </subcellularLocation>
</comment>
<dbReference type="SMART" id="SM00977">
    <property type="entry name" value="TilS_C"/>
    <property type="match status" value="1"/>
</dbReference>
<keyword evidence="2 8" id="KW-0963">Cytoplasm</keyword>
<dbReference type="GO" id="GO:0005524">
    <property type="term" value="F:ATP binding"/>
    <property type="evidence" value="ECO:0007669"/>
    <property type="project" value="UniProtKB-UniRule"/>
</dbReference>
<name>A0A537LLC8_9BACT</name>
<keyword evidence="6 8" id="KW-0067">ATP-binding</keyword>
<evidence type="ECO:0000256" key="3">
    <source>
        <dbReference type="ARBA" id="ARBA00022598"/>
    </source>
</evidence>
<evidence type="ECO:0000256" key="7">
    <source>
        <dbReference type="ARBA" id="ARBA00048539"/>
    </source>
</evidence>
<evidence type="ECO:0000256" key="1">
    <source>
        <dbReference type="ARBA" id="ARBA00004496"/>
    </source>
</evidence>
<comment type="function">
    <text evidence="8">Ligates lysine onto the cytidine present at position 34 of the AUA codon-specific tRNA(Ile) that contains the anticodon CAU, in an ATP-dependent manner. Cytidine is converted to lysidine, thus changing the amino acid specificity of the tRNA from methionine to isoleucine.</text>
</comment>